<sequence>MAVRRFALPPGLYYIKTTDGTGRNVVSPGADNQQLFVGTPSPDPSQQWLISGDGTMRAMNVTSGRFSLANLNLALVPQAVIRSTSSVQWSINVEWDDASNSYLGPIMANDSSKRRFALNGNNIELAAASSNQEWNFVPVK</sequence>
<proteinExistence type="predicted"/>
<comment type="caution">
    <text evidence="1">The sequence shown here is derived from an EMBL/GenBank/DDBJ whole genome shotgun (WGS) entry which is preliminary data.</text>
</comment>
<evidence type="ECO:0000313" key="2">
    <source>
        <dbReference type="Proteomes" id="UP000467700"/>
    </source>
</evidence>
<dbReference type="OrthoDB" id="2853126at2759"/>
<protein>
    <submittedName>
        <fullName evidence="1">Uncharacterized protein</fullName>
    </submittedName>
</protein>
<organism evidence="1 2">
    <name type="scientific">Cyclocybe aegerita</name>
    <name type="common">Black poplar mushroom</name>
    <name type="synonym">Agrocybe aegerita</name>
    <dbReference type="NCBI Taxonomy" id="1973307"/>
    <lineage>
        <taxon>Eukaryota</taxon>
        <taxon>Fungi</taxon>
        <taxon>Dikarya</taxon>
        <taxon>Basidiomycota</taxon>
        <taxon>Agaricomycotina</taxon>
        <taxon>Agaricomycetes</taxon>
        <taxon>Agaricomycetidae</taxon>
        <taxon>Agaricales</taxon>
        <taxon>Agaricineae</taxon>
        <taxon>Bolbitiaceae</taxon>
        <taxon>Cyclocybe</taxon>
    </lineage>
</organism>
<accession>A0A8S0XYU2</accession>
<dbReference type="EMBL" id="CACVBS010000072">
    <property type="protein sequence ID" value="CAA7268941.1"/>
    <property type="molecule type" value="Genomic_DNA"/>
</dbReference>
<dbReference type="Gene3D" id="2.80.10.50">
    <property type="match status" value="1"/>
</dbReference>
<name>A0A8S0XYU2_CYCAE</name>
<dbReference type="Proteomes" id="UP000467700">
    <property type="component" value="Unassembled WGS sequence"/>
</dbReference>
<dbReference type="InterPro" id="IPR035992">
    <property type="entry name" value="Ricin_B-like_lectins"/>
</dbReference>
<dbReference type="SUPFAM" id="SSF50370">
    <property type="entry name" value="Ricin B-like lectins"/>
    <property type="match status" value="1"/>
</dbReference>
<dbReference type="AlphaFoldDB" id="A0A8S0XYU2"/>
<evidence type="ECO:0000313" key="1">
    <source>
        <dbReference type="EMBL" id="CAA7268941.1"/>
    </source>
</evidence>
<keyword evidence="2" id="KW-1185">Reference proteome</keyword>
<gene>
    <name evidence="1" type="ORF">AAE3_LOCUS11177</name>
</gene>
<reference evidence="1 2" key="1">
    <citation type="submission" date="2020-01" db="EMBL/GenBank/DDBJ databases">
        <authorList>
            <person name="Gupta K D."/>
        </authorList>
    </citation>
    <scope>NUCLEOTIDE SEQUENCE [LARGE SCALE GENOMIC DNA]</scope>
</reference>